<keyword evidence="7 14" id="KW-0547">Nucleotide-binding</keyword>
<sequence length="689" mass="76045">MKKIPSKKVTPVPPKFNMMWLWILIILGFFGLQYFFSSESAKKISYAEFEEKMLRPGDVEKLVAFKNNDLVDVEVYIKKDRLTDEKYKDVAPSSNSLMLNPAVGPQYVFTEPSADILEKKLNASQDSLATGQPKISVTYEDRSNPWAGWFISFMLPLLIIVAIWMLLMRRMGGGAGGGGGAIFNIGKSKAQLFDKESQINITFNDVAGLEEAKTEVMEIVDFLKNPKKYTDLGGKIPKGALLVGPPGTGKTLLAKAVAGEAQVPFFSLSGSDFVEMFVGVGASRVRDLFKQAKEKAPCIIFIDEIDAIGRARGKNSIMGGNDERENTLNQLLVEMDGFGTNLGVIILAATNRLDVLDSALLRPGRFDRQISIDKPDLIGREQIFNVHLKPLKLSEEVDAKKLSAQTPGFAGAEIANVCNEAALIAARKNKRSIDMQDFQDAIDRVIGGLEKKNKIISPEEKKIVAYHEAGHAIAGWFLEYADPLVKVSIVPRGVAALGYAQYLPKEQFLYTTEQLLDSMCMTMGGRVAEDITFGRISTGAQNDLERITKLAYAMIAVYGMNDKVGNISFRDSSGESQFQKPYSDQTAELIDEEVRTLIAAVYERTKQLLLDKQEGLIKIAEKLLEKEILFQSDLEEILGKRPFENRTTYDEFVNGGADGGGVPQTDLPLDLPQENNNDTKTDGGQDLQG</sequence>
<gene>
    <name evidence="14" type="primary">ftsH</name>
    <name evidence="18" type="ORF">BC792_111118</name>
</gene>
<keyword evidence="13 14" id="KW-0472">Membrane</keyword>
<comment type="cofactor">
    <cofactor evidence="14">
        <name>Zn(2+)</name>
        <dbReference type="ChEBI" id="CHEBI:29105"/>
    </cofactor>
    <text evidence="14">Binds 1 zinc ion per subunit.</text>
</comment>
<evidence type="ECO:0000313" key="18">
    <source>
        <dbReference type="EMBL" id="TYP94709.1"/>
    </source>
</evidence>
<dbReference type="CDD" id="cd19501">
    <property type="entry name" value="RecA-like_FtsH"/>
    <property type="match status" value="1"/>
</dbReference>
<evidence type="ECO:0000256" key="10">
    <source>
        <dbReference type="ARBA" id="ARBA00022840"/>
    </source>
</evidence>
<evidence type="ECO:0000256" key="9">
    <source>
        <dbReference type="ARBA" id="ARBA00022833"/>
    </source>
</evidence>
<evidence type="ECO:0000256" key="16">
    <source>
        <dbReference type="SAM" id="MobiDB-lite"/>
    </source>
</evidence>
<feature type="active site" evidence="14">
    <location>
        <position position="468"/>
    </location>
</feature>
<feature type="transmembrane region" description="Helical" evidence="14">
    <location>
        <begin position="146"/>
        <end position="167"/>
    </location>
</feature>
<comment type="subunit">
    <text evidence="14">Homohexamer.</text>
</comment>
<feature type="binding site" evidence="14">
    <location>
        <position position="467"/>
    </location>
    <ligand>
        <name>Zn(2+)</name>
        <dbReference type="ChEBI" id="CHEBI:29105"/>
        <note>catalytic</note>
    </ligand>
</feature>
<dbReference type="RefSeq" id="WP_148908824.1">
    <property type="nucleotide sequence ID" value="NZ_VNHX01000011.1"/>
</dbReference>
<dbReference type="Pfam" id="PF17862">
    <property type="entry name" value="AAA_lid_3"/>
    <property type="match status" value="1"/>
</dbReference>
<evidence type="ECO:0000256" key="4">
    <source>
        <dbReference type="ARBA" id="ARBA00022670"/>
    </source>
</evidence>
<evidence type="ECO:0000256" key="1">
    <source>
        <dbReference type="ARBA" id="ARBA00004141"/>
    </source>
</evidence>
<keyword evidence="11 14" id="KW-1133">Transmembrane helix</keyword>
<evidence type="ECO:0000256" key="3">
    <source>
        <dbReference type="ARBA" id="ARBA00010550"/>
    </source>
</evidence>
<dbReference type="NCBIfam" id="TIGR01241">
    <property type="entry name" value="FtsH_fam"/>
    <property type="match status" value="1"/>
</dbReference>
<dbReference type="InterPro" id="IPR003960">
    <property type="entry name" value="ATPase_AAA_CS"/>
</dbReference>
<dbReference type="AlphaFoldDB" id="A0A5S5DJ45"/>
<reference evidence="18 19" key="1">
    <citation type="submission" date="2019-07" db="EMBL/GenBank/DDBJ databases">
        <title>Genomic Encyclopedia of Archaeal and Bacterial Type Strains, Phase II (KMG-II): from individual species to whole genera.</title>
        <authorList>
            <person name="Goeker M."/>
        </authorList>
    </citation>
    <scope>NUCLEOTIDE SEQUENCE [LARGE SCALE GENOMIC DNA]</scope>
    <source>
        <strain evidence="18 19">DSM 18850</strain>
    </source>
</reference>
<dbReference type="EMBL" id="VNHX01000011">
    <property type="protein sequence ID" value="TYP94709.1"/>
    <property type="molecule type" value="Genomic_DNA"/>
</dbReference>
<dbReference type="GO" id="GO:0006508">
    <property type="term" value="P:proteolysis"/>
    <property type="evidence" value="ECO:0007669"/>
    <property type="project" value="UniProtKB-KW"/>
</dbReference>
<proteinExistence type="inferred from homology"/>
<comment type="similarity">
    <text evidence="15">Belongs to the AAA ATPase family.</text>
</comment>
<evidence type="ECO:0000256" key="11">
    <source>
        <dbReference type="ARBA" id="ARBA00022989"/>
    </source>
</evidence>
<dbReference type="Gene3D" id="1.10.8.60">
    <property type="match status" value="1"/>
</dbReference>
<dbReference type="FunFam" id="1.20.58.760:FF:000003">
    <property type="entry name" value="AFG3-like AAA ATPase 2"/>
    <property type="match status" value="1"/>
</dbReference>
<dbReference type="Pfam" id="PF00004">
    <property type="entry name" value="AAA"/>
    <property type="match status" value="1"/>
</dbReference>
<feature type="transmembrane region" description="Helical" evidence="14">
    <location>
        <begin position="20"/>
        <end position="36"/>
    </location>
</feature>
<evidence type="ECO:0000256" key="8">
    <source>
        <dbReference type="ARBA" id="ARBA00022801"/>
    </source>
</evidence>
<keyword evidence="9 14" id="KW-0862">Zinc</keyword>
<name>A0A5S5DJ45_9SPHI</name>
<protein>
    <recommendedName>
        <fullName evidence="14">ATP-dependent zinc metalloprotease FtsH</fullName>
        <ecNumber evidence="14">3.4.24.-</ecNumber>
    </recommendedName>
</protein>
<comment type="function">
    <text evidence="14">Acts as a processive, ATP-dependent zinc metallopeptidase for both cytoplasmic and membrane proteins. Plays a role in the quality control of integral membrane proteins.</text>
</comment>
<dbReference type="InterPro" id="IPR027417">
    <property type="entry name" value="P-loop_NTPase"/>
</dbReference>
<comment type="similarity">
    <text evidence="14">In the central section; belongs to the AAA ATPase family.</text>
</comment>
<keyword evidence="5 14" id="KW-0812">Transmembrane</keyword>
<dbReference type="GO" id="GO:0005886">
    <property type="term" value="C:plasma membrane"/>
    <property type="evidence" value="ECO:0007669"/>
    <property type="project" value="UniProtKB-SubCell"/>
</dbReference>
<evidence type="ECO:0000259" key="17">
    <source>
        <dbReference type="SMART" id="SM00382"/>
    </source>
</evidence>
<comment type="subcellular location">
    <subcellularLocation>
        <location evidence="14">Cell membrane</location>
        <topology evidence="14">Multi-pass membrane protein</topology>
        <orientation evidence="14">Cytoplasmic side</orientation>
    </subcellularLocation>
    <subcellularLocation>
        <location evidence="1">Membrane</location>
        <topology evidence="1">Multi-pass membrane protein</topology>
    </subcellularLocation>
</comment>
<dbReference type="OrthoDB" id="9809379at2"/>
<evidence type="ECO:0000256" key="5">
    <source>
        <dbReference type="ARBA" id="ARBA00022692"/>
    </source>
</evidence>
<comment type="caution">
    <text evidence="18">The sequence shown here is derived from an EMBL/GenBank/DDBJ whole genome shotgun (WGS) entry which is preliminary data.</text>
</comment>
<feature type="region of interest" description="Disordered" evidence="16">
    <location>
        <begin position="650"/>
        <end position="689"/>
    </location>
</feature>
<evidence type="ECO:0000256" key="6">
    <source>
        <dbReference type="ARBA" id="ARBA00022723"/>
    </source>
</evidence>
<dbReference type="GO" id="GO:0004222">
    <property type="term" value="F:metalloendopeptidase activity"/>
    <property type="evidence" value="ECO:0007669"/>
    <property type="project" value="InterPro"/>
</dbReference>
<keyword evidence="19" id="KW-1185">Reference proteome</keyword>
<feature type="binding site" evidence="14">
    <location>
        <begin position="244"/>
        <end position="251"/>
    </location>
    <ligand>
        <name>ATP</name>
        <dbReference type="ChEBI" id="CHEBI:30616"/>
    </ligand>
</feature>
<dbReference type="SUPFAM" id="SSF140990">
    <property type="entry name" value="FtsH protease domain-like"/>
    <property type="match status" value="1"/>
</dbReference>
<dbReference type="SMART" id="SM00382">
    <property type="entry name" value="AAA"/>
    <property type="match status" value="1"/>
</dbReference>
<evidence type="ECO:0000256" key="2">
    <source>
        <dbReference type="ARBA" id="ARBA00010044"/>
    </source>
</evidence>
<dbReference type="InterPro" id="IPR003959">
    <property type="entry name" value="ATPase_AAA_core"/>
</dbReference>
<dbReference type="Gene3D" id="1.20.58.760">
    <property type="entry name" value="Peptidase M41"/>
    <property type="match status" value="1"/>
</dbReference>
<dbReference type="GO" id="GO:0008270">
    <property type="term" value="F:zinc ion binding"/>
    <property type="evidence" value="ECO:0007669"/>
    <property type="project" value="UniProtKB-UniRule"/>
</dbReference>
<feature type="domain" description="AAA+ ATPase" evidence="17">
    <location>
        <begin position="236"/>
        <end position="376"/>
    </location>
</feature>
<comment type="similarity">
    <text evidence="3">In the N-terminal section; belongs to the AAA ATPase family.</text>
</comment>
<evidence type="ECO:0000256" key="13">
    <source>
        <dbReference type="ARBA" id="ARBA00023136"/>
    </source>
</evidence>
<dbReference type="InterPro" id="IPR050928">
    <property type="entry name" value="ATP-dep_Zn_Metalloprotease"/>
</dbReference>
<dbReference type="PROSITE" id="PS00674">
    <property type="entry name" value="AAA"/>
    <property type="match status" value="1"/>
</dbReference>
<keyword evidence="8 14" id="KW-0378">Hydrolase</keyword>
<dbReference type="Gene3D" id="3.40.50.300">
    <property type="entry name" value="P-loop containing nucleotide triphosphate hydrolases"/>
    <property type="match status" value="1"/>
</dbReference>
<dbReference type="SUPFAM" id="SSF52540">
    <property type="entry name" value="P-loop containing nucleoside triphosphate hydrolases"/>
    <property type="match status" value="1"/>
</dbReference>
<keyword evidence="14" id="KW-1003">Cell membrane</keyword>
<dbReference type="InterPro" id="IPR003593">
    <property type="entry name" value="AAA+_ATPase"/>
</dbReference>
<dbReference type="InterPro" id="IPR005936">
    <property type="entry name" value="FtsH"/>
</dbReference>
<dbReference type="GO" id="GO:0030163">
    <property type="term" value="P:protein catabolic process"/>
    <property type="evidence" value="ECO:0007669"/>
    <property type="project" value="UniProtKB-UniRule"/>
</dbReference>
<dbReference type="FunFam" id="3.40.50.300:FF:000001">
    <property type="entry name" value="ATP-dependent zinc metalloprotease FtsH"/>
    <property type="match status" value="1"/>
</dbReference>
<feature type="binding site" evidence="14">
    <location>
        <position position="543"/>
    </location>
    <ligand>
        <name>Zn(2+)</name>
        <dbReference type="ChEBI" id="CHEBI:29105"/>
        <note>catalytic</note>
    </ligand>
</feature>
<feature type="binding site" evidence="14">
    <location>
        <position position="471"/>
    </location>
    <ligand>
        <name>Zn(2+)</name>
        <dbReference type="ChEBI" id="CHEBI:29105"/>
        <note>catalytic</note>
    </ligand>
</feature>
<dbReference type="PANTHER" id="PTHR43655:SF2">
    <property type="entry name" value="AFG3 LIKE MATRIX AAA PEPTIDASE SUBUNIT 2, ISOFORM A"/>
    <property type="match status" value="1"/>
</dbReference>
<evidence type="ECO:0000256" key="12">
    <source>
        <dbReference type="ARBA" id="ARBA00023049"/>
    </source>
</evidence>
<evidence type="ECO:0000313" key="19">
    <source>
        <dbReference type="Proteomes" id="UP000325105"/>
    </source>
</evidence>
<comment type="similarity">
    <text evidence="2 14">In the C-terminal section; belongs to the peptidase M41 family.</text>
</comment>
<dbReference type="InterPro" id="IPR037219">
    <property type="entry name" value="Peptidase_M41-like"/>
</dbReference>
<dbReference type="InterPro" id="IPR000642">
    <property type="entry name" value="Peptidase_M41"/>
</dbReference>
<organism evidence="18 19">
    <name type="scientific">Sphingobacterium allocomposti</name>
    <dbReference type="NCBI Taxonomy" id="415956"/>
    <lineage>
        <taxon>Bacteria</taxon>
        <taxon>Pseudomonadati</taxon>
        <taxon>Bacteroidota</taxon>
        <taxon>Sphingobacteriia</taxon>
        <taxon>Sphingobacteriales</taxon>
        <taxon>Sphingobacteriaceae</taxon>
        <taxon>Sphingobacterium</taxon>
    </lineage>
</organism>
<dbReference type="FunFam" id="1.10.8.60:FF:000019">
    <property type="entry name" value="AFG3-like AAA ATPase 2"/>
    <property type="match status" value="1"/>
</dbReference>
<dbReference type="Pfam" id="PF06480">
    <property type="entry name" value="FtsH_ext"/>
    <property type="match status" value="1"/>
</dbReference>
<keyword evidence="12 14" id="KW-0482">Metalloprotease</keyword>
<dbReference type="HAMAP" id="MF_01458">
    <property type="entry name" value="FtsH"/>
    <property type="match status" value="1"/>
</dbReference>
<dbReference type="GO" id="GO:0004176">
    <property type="term" value="F:ATP-dependent peptidase activity"/>
    <property type="evidence" value="ECO:0007669"/>
    <property type="project" value="InterPro"/>
</dbReference>
<dbReference type="GO" id="GO:0005524">
    <property type="term" value="F:ATP binding"/>
    <property type="evidence" value="ECO:0007669"/>
    <property type="project" value="UniProtKB-UniRule"/>
</dbReference>
<dbReference type="PANTHER" id="PTHR43655">
    <property type="entry name" value="ATP-DEPENDENT PROTEASE"/>
    <property type="match status" value="1"/>
</dbReference>
<dbReference type="Pfam" id="PF01434">
    <property type="entry name" value="Peptidase_M41"/>
    <property type="match status" value="1"/>
</dbReference>
<evidence type="ECO:0000256" key="14">
    <source>
        <dbReference type="HAMAP-Rule" id="MF_01458"/>
    </source>
</evidence>
<keyword evidence="4 14" id="KW-0645">Protease</keyword>
<keyword evidence="6 14" id="KW-0479">Metal-binding</keyword>
<dbReference type="InterPro" id="IPR011546">
    <property type="entry name" value="Pept_M41_FtsH_extracell"/>
</dbReference>
<accession>A0A5S5DJ45</accession>
<keyword evidence="10 14" id="KW-0067">ATP-binding</keyword>
<dbReference type="InterPro" id="IPR041569">
    <property type="entry name" value="AAA_lid_3"/>
</dbReference>
<dbReference type="Proteomes" id="UP000325105">
    <property type="component" value="Unassembled WGS sequence"/>
</dbReference>
<dbReference type="GO" id="GO:0016887">
    <property type="term" value="F:ATP hydrolysis activity"/>
    <property type="evidence" value="ECO:0007669"/>
    <property type="project" value="UniProtKB-UniRule"/>
</dbReference>
<evidence type="ECO:0000256" key="15">
    <source>
        <dbReference type="RuleBase" id="RU003651"/>
    </source>
</evidence>
<evidence type="ECO:0000256" key="7">
    <source>
        <dbReference type="ARBA" id="ARBA00022741"/>
    </source>
</evidence>
<dbReference type="Gene3D" id="3.40.1690.20">
    <property type="match status" value="1"/>
</dbReference>
<dbReference type="EC" id="3.4.24.-" evidence="14"/>